<dbReference type="Proteomes" id="UP000184694">
    <property type="component" value="Unassembled WGS sequence"/>
</dbReference>
<name>A0A1N6DCX8_9BACT</name>
<gene>
    <name evidence="2" type="ORF">SAMN02745161_0014</name>
</gene>
<keyword evidence="1" id="KW-0812">Transmembrane</keyword>
<evidence type="ECO:0000256" key="1">
    <source>
        <dbReference type="SAM" id="Phobius"/>
    </source>
</evidence>
<accession>A0A1N6DCX8</accession>
<keyword evidence="3" id="KW-1185">Reference proteome</keyword>
<keyword evidence="1" id="KW-1133">Transmembrane helix</keyword>
<organism evidence="2 3">
    <name type="scientific">Halodesulfovibrio marinisediminis DSM 17456</name>
    <dbReference type="NCBI Taxonomy" id="1121457"/>
    <lineage>
        <taxon>Bacteria</taxon>
        <taxon>Pseudomonadati</taxon>
        <taxon>Thermodesulfobacteriota</taxon>
        <taxon>Desulfovibrionia</taxon>
        <taxon>Desulfovibrionales</taxon>
        <taxon>Desulfovibrionaceae</taxon>
        <taxon>Halodesulfovibrio</taxon>
    </lineage>
</organism>
<protein>
    <submittedName>
        <fullName evidence="2">Uncharacterized protein</fullName>
    </submittedName>
</protein>
<evidence type="ECO:0000313" key="3">
    <source>
        <dbReference type="Proteomes" id="UP000184694"/>
    </source>
</evidence>
<dbReference type="AlphaFoldDB" id="A0A1N6DCX8"/>
<dbReference type="RefSeq" id="WP_074214931.1">
    <property type="nucleotide sequence ID" value="NZ_FSRG01000003.1"/>
</dbReference>
<sequence>MYPWQIFYLVAVAALAGYVLLRSPEGATGKIMTFMLNWLAPYTSITIAFVAIFQQGFLPALPFFALAAFCFITFLKRSTNATAKESMTKS</sequence>
<evidence type="ECO:0000313" key="2">
    <source>
        <dbReference type="EMBL" id="SIN68556.1"/>
    </source>
</evidence>
<feature type="transmembrane region" description="Helical" evidence="1">
    <location>
        <begin position="6"/>
        <end position="21"/>
    </location>
</feature>
<keyword evidence="1" id="KW-0472">Membrane</keyword>
<dbReference type="OrthoDB" id="5465339at2"/>
<proteinExistence type="predicted"/>
<dbReference type="STRING" id="1121457.SAMN02745161_0014"/>
<feature type="transmembrane region" description="Helical" evidence="1">
    <location>
        <begin position="33"/>
        <end position="51"/>
    </location>
</feature>
<dbReference type="EMBL" id="FSRG01000003">
    <property type="protein sequence ID" value="SIN68556.1"/>
    <property type="molecule type" value="Genomic_DNA"/>
</dbReference>
<reference evidence="3" key="1">
    <citation type="submission" date="2016-11" db="EMBL/GenBank/DDBJ databases">
        <authorList>
            <person name="Varghese N."/>
            <person name="Submissions S."/>
        </authorList>
    </citation>
    <scope>NUCLEOTIDE SEQUENCE [LARGE SCALE GENOMIC DNA]</scope>
    <source>
        <strain evidence="3">DSM 17456</strain>
    </source>
</reference>
<feature type="transmembrane region" description="Helical" evidence="1">
    <location>
        <begin position="57"/>
        <end position="75"/>
    </location>
</feature>